<dbReference type="AlphaFoldDB" id="D5V5R0"/>
<dbReference type="KEGG" id="ant:Arnit_0431"/>
<dbReference type="EMBL" id="CP001999">
    <property type="protein sequence ID" value="ADG92096.1"/>
    <property type="molecule type" value="Genomic_DNA"/>
</dbReference>
<keyword evidence="1" id="KW-0812">Transmembrane</keyword>
<dbReference type="RefSeq" id="WP_013134241.1">
    <property type="nucleotide sequence ID" value="NC_014166.1"/>
</dbReference>
<dbReference type="HOGENOM" id="CLU_3076220_0_0_7"/>
<accession>D5V5R0</accession>
<feature type="transmembrane region" description="Helical" evidence="1">
    <location>
        <begin position="5"/>
        <end position="23"/>
    </location>
</feature>
<dbReference type="STRING" id="572480.Arnit_0431"/>
<reference evidence="2 3" key="1">
    <citation type="journal article" date="2010" name="Stand. Genomic Sci.">
        <title>Complete genome sequence of Arcobacter nitrofigilis type strain (CI).</title>
        <authorList>
            <person name="Pati A."/>
            <person name="Gronow S."/>
            <person name="Lapidus A."/>
            <person name="Copeland A."/>
            <person name="Glavina Del Rio T."/>
            <person name="Nolan M."/>
            <person name="Lucas S."/>
            <person name="Tice H."/>
            <person name="Cheng J.F."/>
            <person name="Han C."/>
            <person name="Chertkov O."/>
            <person name="Bruce D."/>
            <person name="Tapia R."/>
            <person name="Goodwin L."/>
            <person name="Pitluck S."/>
            <person name="Liolios K."/>
            <person name="Ivanova N."/>
            <person name="Mavromatis K."/>
            <person name="Chen A."/>
            <person name="Palaniappan K."/>
            <person name="Land M."/>
            <person name="Hauser L."/>
            <person name="Chang Y.J."/>
            <person name="Jeffries C.D."/>
            <person name="Detter J.C."/>
            <person name="Rohde M."/>
            <person name="Goker M."/>
            <person name="Bristow J."/>
            <person name="Eisen J.A."/>
            <person name="Markowitz V."/>
            <person name="Hugenholtz P."/>
            <person name="Klenk H.P."/>
            <person name="Kyrpides N.C."/>
        </authorList>
    </citation>
    <scope>NUCLEOTIDE SEQUENCE [LARGE SCALE GENOMIC DNA]</scope>
    <source>
        <strain evidence="3">ATCC 33309 / DSM 7299 / CCUG 15893 / LMG 7604 / NCTC 12251 / CI</strain>
    </source>
</reference>
<evidence type="ECO:0000313" key="3">
    <source>
        <dbReference type="Proteomes" id="UP000000939"/>
    </source>
</evidence>
<organism evidence="2 3">
    <name type="scientific">Arcobacter nitrofigilis (strain ATCC 33309 / DSM 7299 / CCUG 15893 / LMG 7604 / NCTC 12251 / CI)</name>
    <name type="common">Campylobacter nitrofigilis</name>
    <dbReference type="NCBI Taxonomy" id="572480"/>
    <lineage>
        <taxon>Bacteria</taxon>
        <taxon>Pseudomonadati</taxon>
        <taxon>Campylobacterota</taxon>
        <taxon>Epsilonproteobacteria</taxon>
        <taxon>Campylobacterales</taxon>
        <taxon>Arcobacteraceae</taxon>
        <taxon>Arcobacter</taxon>
    </lineage>
</organism>
<sequence length="52" mass="6098">MKILFNSIIIILGFIILFNEIFIPDNLFYSYKLLGIPFIGFGFINLKKELKD</sequence>
<keyword evidence="3" id="KW-1185">Reference proteome</keyword>
<keyword evidence="1" id="KW-1133">Transmembrane helix</keyword>
<protein>
    <submittedName>
        <fullName evidence="2">Uncharacterized protein</fullName>
    </submittedName>
</protein>
<evidence type="ECO:0000256" key="1">
    <source>
        <dbReference type="SAM" id="Phobius"/>
    </source>
</evidence>
<proteinExistence type="predicted"/>
<dbReference type="Proteomes" id="UP000000939">
    <property type="component" value="Chromosome"/>
</dbReference>
<name>D5V5R0_ARCNC</name>
<gene>
    <name evidence="2" type="ordered locus">Arnit_0431</name>
</gene>
<keyword evidence="1" id="KW-0472">Membrane</keyword>
<feature type="transmembrane region" description="Helical" evidence="1">
    <location>
        <begin position="29"/>
        <end position="46"/>
    </location>
</feature>
<evidence type="ECO:0000313" key="2">
    <source>
        <dbReference type="EMBL" id="ADG92096.1"/>
    </source>
</evidence>